<name>A0A4V1KJV7_9HYPH</name>
<reference evidence="1 2" key="1">
    <citation type="submission" date="2018-12" db="EMBL/GenBank/DDBJ databases">
        <title>bacterium Hansschlegelia zhihuaiae S113.</title>
        <authorList>
            <person name="He J."/>
        </authorList>
    </citation>
    <scope>NUCLEOTIDE SEQUENCE [LARGE SCALE GENOMIC DNA]</scope>
    <source>
        <strain evidence="1 2">S 113</strain>
    </source>
</reference>
<organism evidence="1 2">
    <name type="scientific">Hansschlegelia zhihuaiae</name>
    <dbReference type="NCBI Taxonomy" id="405005"/>
    <lineage>
        <taxon>Bacteria</taxon>
        <taxon>Pseudomonadati</taxon>
        <taxon>Pseudomonadota</taxon>
        <taxon>Alphaproteobacteria</taxon>
        <taxon>Hyphomicrobiales</taxon>
        <taxon>Methylopilaceae</taxon>
        <taxon>Hansschlegelia</taxon>
    </lineage>
</organism>
<keyword evidence="2" id="KW-1185">Reference proteome</keyword>
<protein>
    <submittedName>
        <fullName evidence="1">Uncharacterized protein</fullName>
    </submittedName>
</protein>
<evidence type="ECO:0000313" key="1">
    <source>
        <dbReference type="EMBL" id="RXF75532.1"/>
    </source>
</evidence>
<proteinExistence type="predicted"/>
<gene>
    <name evidence="1" type="ORF">EK403_01365</name>
</gene>
<evidence type="ECO:0000313" key="2">
    <source>
        <dbReference type="Proteomes" id="UP000289708"/>
    </source>
</evidence>
<dbReference type="RefSeq" id="WP_128775711.1">
    <property type="nucleotide sequence ID" value="NZ_RYFI01000001.1"/>
</dbReference>
<dbReference type="EMBL" id="RYFI01000001">
    <property type="protein sequence ID" value="RXF75532.1"/>
    <property type="molecule type" value="Genomic_DNA"/>
</dbReference>
<dbReference type="AlphaFoldDB" id="A0A4V1KJV7"/>
<dbReference type="OrthoDB" id="9886281at2"/>
<sequence>MSATPIDVQARLEYARAAVAVLRALRIMDTKMRYGQFAEAIGLISDGGKWEPWHQQQVRDILVLVAATEGQPGAQIASPLEFDRIVNKDGTPGAGFHKTSKILSANVGT</sequence>
<accession>A0A4V1KJV7</accession>
<dbReference type="Proteomes" id="UP000289708">
    <property type="component" value="Unassembled WGS sequence"/>
</dbReference>
<comment type="caution">
    <text evidence="1">The sequence shown here is derived from an EMBL/GenBank/DDBJ whole genome shotgun (WGS) entry which is preliminary data.</text>
</comment>